<proteinExistence type="predicted"/>
<sequence>MEKMPKTLGIFLTTITHIYTCTFHSNVHIGFGNCQRHFGEPLEPVTLFNESPQRFSPQPQKCYYLRIQTLNQFRIFPSVQKCMKTLEKKKCDSHTGKERPMKSLKE</sequence>
<protein>
    <submittedName>
        <fullName evidence="2">Secreted protein</fullName>
    </submittedName>
</protein>
<reference evidence="2" key="1">
    <citation type="submission" date="2022-11" db="UniProtKB">
        <authorList>
            <consortium name="WormBaseParasite"/>
        </authorList>
    </citation>
    <scope>IDENTIFICATION</scope>
</reference>
<organism evidence="1 2">
    <name type="scientific">Globodera rostochiensis</name>
    <name type="common">Golden nematode worm</name>
    <name type="synonym">Heterodera rostochiensis</name>
    <dbReference type="NCBI Taxonomy" id="31243"/>
    <lineage>
        <taxon>Eukaryota</taxon>
        <taxon>Metazoa</taxon>
        <taxon>Ecdysozoa</taxon>
        <taxon>Nematoda</taxon>
        <taxon>Chromadorea</taxon>
        <taxon>Rhabditida</taxon>
        <taxon>Tylenchina</taxon>
        <taxon>Tylenchomorpha</taxon>
        <taxon>Tylenchoidea</taxon>
        <taxon>Heteroderidae</taxon>
        <taxon>Heteroderinae</taxon>
        <taxon>Globodera</taxon>
    </lineage>
</organism>
<dbReference type="WBParaSite" id="Gr19_v10_g4083.t1">
    <property type="protein sequence ID" value="Gr19_v10_g4083.t1"/>
    <property type="gene ID" value="Gr19_v10_g4083"/>
</dbReference>
<name>A0A914HUD9_GLORO</name>
<evidence type="ECO:0000313" key="2">
    <source>
        <dbReference type="WBParaSite" id="Gr19_v10_g4083.t1"/>
    </source>
</evidence>
<accession>A0A914HUD9</accession>
<evidence type="ECO:0000313" key="1">
    <source>
        <dbReference type="Proteomes" id="UP000887572"/>
    </source>
</evidence>
<dbReference type="AlphaFoldDB" id="A0A914HUD9"/>
<dbReference type="Proteomes" id="UP000887572">
    <property type="component" value="Unplaced"/>
</dbReference>
<keyword evidence="1" id="KW-1185">Reference proteome</keyword>